<name>A0A0B3VZI1_9FIRM</name>
<dbReference type="GO" id="GO:0005886">
    <property type="term" value="C:plasma membrane"/>
    <property type="evidence" value="ECO:0007669"/>
    <property type="project" value="TreeGrafter"/>
</dbReference>
<dbReference type="EMBL" id="JWHR01000047">
    <property type="protein sequence ID" value="KHS58183.1"/>
    <property type="molecule type" value="Genomic_DNA"/>
</dbReference>
<evidence type="ECO:0000313" key="2">
    <source>
        <dbReference type="EMBL" id="KHS58183.1"/>
    </source>
</evidence>
<protein>
    <submittedName>
        <fullName evidence="2">Hemerythrin</fullName>
    </submittedName>
</protein>
<proteinExistence type="predicted"/>
<dbReference type="RefSeq" id="WP_039678704.1">
    <property type="nucleotide sequence ID" value="NZ_JWHR01000047.1"/>
</dbReference>
<dbReference type="PANTHER" id="PTHR39966:SF1">
    <property type="entry name" value="HEMERYTHRIN-LIKE DOMAIN-CONTAINING PROTEIN"/>
    <property type="match status" value="1"/>
</dbReference>
<feature type="domain" description="Hemerythrin-like" evidence="1">
    <location>
        <begin position="3"/>
        <end position="139"/>
    </location>
</feature>
<evidence type="ECO:0000259" key="1">
    <source>
        <dbReference type="Pfam" id="PF01814"/>
    </source>
</evidence>
<dbReference type="CDD" id="cd12108">
    <property type="entry name" value="Hr-like"/>
    <property type="match status" value="1"/>
</dbReference>
<keyword evidence="3" id="KW-1185">Reference proteome</keyword>
<dbReference type="OrthoDB" id="9785474at2"/>
<dbReference type="STRING" id="1577792.QX51_04425"/>
<sequence length="182" mass="21409">MSGIELLMTEHKYVSRMLVVMRNACLNFMDNKKIDYDDFTKMIDFVKNFADNHHHKKEEIFLFNKMVEHLGETGKNVITHGMLVEHDLGRNYMRNLEEALNKYKNGDNEAGLDIIANAISYATLLENHIHKEDNVIFNFANRSLKEDVLQVIDKECFEYEEKNSSIREENIGILNFLEEKYI</sequence>
<reference evidence="2 3" key="1">
    <citation type="submission" date="2014-12" db="EMBL/GenBank/DDBJ databases">
        <title>Draft genome sequence of Terrisporobacter sp. 08-306576, isolated from the blood culture of a bacteremia patient.</title>
        <authorList>
            <person name="Lund L.C."/>
            <person name="Sydenham T.V."/>
            <person name="Hogh S.V."/>
            <person name="Skov M.N."/>
            <person name="Kemp M."/>
            <person name="Justesen U.S."/>
        </authorList>
    </citation>
    <scope>NUCLEOTIDE SEQUENCE [LARGE SCALE GENOMIC DNA]</scope>
    <source>
        <strain evidence="2 3">08-306576</strain>
    </source>
</reference>
<dbReference type="Pfam" id="PF01814">
    <property type="entry name" value="Hemerythrin"/>
    <property type="match status" value="1"/>
</dbReference>
<gene>
    <name evidence="2" type="ORF">QX51_04425</name>
</gene>
<accession>A0A0B3VZI1</accession>
<dbReference type="PANTHER" id="PTHR39966">
    <property type="entry name" value="BLL2471 PROTEIN-RELATED"/>
    <property type="match status" value="1"/>
</dbReference>
<organism evidence="2 3">
    <name type="scientific">Terrisporobacter othiniensis</name>
    <dbReference type="NCBI Taxonomy" id="1577792"/>
    <lineage>
        <taxon>Bacteria</taxon>
        <taxon>Bacillati</taxon>
        <taxon>Bacillota</taxon>
        <taxon>Clostridia</taxon>
        <taxon>Peptostreptococcales</taxon>
        <taxon>Peptostreptococcaceae</taxon>
        <taxon>Terrisporobacter</taxon>
    </lineage>
</organism>
<evidence type="ECO:0000313" key="3">
    <source>
        <dbReference type="Proteomes" id="UP000031189"/>
    </source>
</evidence>
<dbReference type="Proteomes" id="UP000031189">
    <property type="component" value="Unassembled WGS sequence"/>
</dbReference>
<comment type="caution">
    <text evidence="2">The sequence shown here is derived from an EMBL/GenBank/DDBJ whole genome shotgun (WGS) entry which is preliminary data.</text>
</comment>
<dbReference type="InterPro" id="IPR012312">
    <property type="entry name" value="Hemerythrin-like"/>
</dbReference>
<dbReference type="Gene3D" id="1.20.120.520">
    <property type="entry name" value="nmb1532 protein domain like"/>
    <property type="match status" value="1"/>
</dbReference>
<dbReference type="AlphaFoldDB" id="A0A0B3VZI1"/>